<name>A0ABS5SF52_9BACT</name>
<organism evidence="4 5">
    <name type="scientific">Geomobilimonas luticola</name>
    <dbReference type="NCBI Taxonomy" id="1114878"/>
    <lineage>
        <taxon>Bacteria</taxon>
        <taxon>Pseudomonadati</taxon>
        <taxon>Thermodesulfobacteriota</taxon>
        <taxon>Desulfuromonadia</taxon>
        <taxon>Geobacterales</taxon>
        <taxon>Geobacteraceae</taxon>
        <taxon>Geomobilimonas</taxon>
    </lineage>
</organism>
<keyword evidence="1" id="KW-0328">Glycosyltransferase</keyword>
<dbReference type="PANTHER" id="PTHR12526">
    <property type="entry name" value="GLYCOSYLTRANSFERASE"/>
    <property type="match status" value="1"/>
</dbReference>
<evidence type="ECO:0000256" key="2">
    <source>
        <dbReference type="ARBA" id="ARBA00022679"/>
    </source>
</evidence>
<evidence type="ECO:0000313" key="4">
    <source>
        <dbReference type="EMBL" id="MBT0653840.1"/>
    </source>
</evidence>
<dbReference type="InterPro" id="IPR028098">
    <property type="entry name" value="Glyco_trans_4-like_N"/>
</dbReference>
<dbReference type="EMBL" id="JAHCVK010000005">
    <property type="protein sequence ID" value="MBT0653840.1"/>
    <property type="molecule type" value="Genomic_DNA"/>
</dbReference>
<reference evidence="4 5" key="1">
    <citation type="submission" date="2021-05" db="EMBL/GenBank/DDBJ databases">
        <title>The draft genome of Geobacter luticola JCM 17780.</title>
        <authorList>
            <person name="Xu Z."/>
            <person name="Masuda Y."/>
            <person name="Itoh H."/>
            <person name="Senoo K."/>
        </authorList>
    </citation>
    <scope>NUCLEOTIDE SEQUENCE [LARGE SCALE GENOMIC DNA]</scope>
    <source>
        <strain evidence="4 5">JCM 17780</strain>
    </source>
</reference>
<accession>A0ABS5SF52</accession>
<keyword evidence="5" id="KW-1185">Reference proteome</keyword>
<dbReference type="SUPFAM" id="SSF53756">
    <property type="entry name" value="UDP-Glycosyltransferase/glycogen phosphorylase"/>
    <property type="match status" value="1"/>
</dbReference>
<dbReference type="Pfam" id="PF13692">
    <property type="entry name" value="Glyco_trans_1_4"/>
    <property type="match status" value="1"/>
</dbReference>
<keyword evidence="2" id="KW-0808">Transferase</keyword>
<sequence>MKICLIAPVPPFRGGIAKYCHSLARELEKRHDLLLLSYKRQYPELLYGRKSQVDPTCDVARMRREFRHLAYDIDSVSIRSWVATSAKIAAFGPDLVILPWWVTYWTPMYAYLLSSLKKKGIKVLFLCINIFEHEDNALKKWATKYILRKVDSILVHSEQEKNTARGINPRAAVKKHLLPLFAYETRPPHKSGPGKLHLLFFGFVRPYKGLDTLIKAVGILKDYDISLTIAGEFWNGKAEFLKLASDLGITEKVNIIDRYIPDREMSRHFSSADLVVLPYKQAVTSGIIATAYGFGKPVLATDVGGFNEIVQDGYTGRLVPPDDPQAFADGIVWFMNNRQIDFAENILQFTSANMSWSSLVDSIEEFQAT</sequence>
<dbReference type="Pfam" id="PF13439">
    <property type="entry name" value="Glyco_transf_4"/>
    <property type="match status" value="1"/>
</dbReference>
<dbReference type="Proteomes" id="UP000756860">
    <property type="component" value="Unassembled WGS sequence"/>
</dbReference>
<evidence type="ECO:0000256" key="1">
    <source>
        <dbReference type="ARBA" id="ARBA00022676"/>
    </source>
</evidence>
<comment type="caution">
    <text evidence="4">The sequence shown here is derived from an EMBL/GenBank/DDBJ whole genome shotgun (WGS) entry which is preliminary data.</text>
</comment>
<dbReference type="RefSeq" id="WP_214175840.1">
    <property type="nucleotide sequence ID" value="NZ_JAHCVK010000005.1"/>
</dbReference>
<dbReference type="CDD" id="cd03801">
    <property type="entry name" value="GT4_PimA-like"/>
    <property type="match status" value="1"/>
</dbReference>
<dbReference type="Gene3D" id="3.40.50.2000">
    <property type="entry name" value="Glycogen Phosphorylase B"/>
    <property type="match status" value="2"/>
</dbReference>
<feature type="domain" description="Glycosyltransferase subfamily 4-like N-terminal" evidence="3">
    <location>
        <begin position="14"/>
        <end position="166"/>
    </location>
</feature>
<protein>
    <submittedName>
        <fullName evidence="4">Glycosyltransferase family 4 protein</fullName>
    </submittedName>
</protein>
<gene>
    <name evidence="4" type="ORF">KI810_12290</name>
</gene>
<dbReference type="PANTHER" id="PTHR12526:SF510">
    <property type="entry name" value="D-INOSITOL 3-PHOSPHATE GLYCOSYLTRANSFERASE"/>
    <property type="match status" value="1"/>
</dbReference>
<evidence type="ECO:0000313" key="5">
    <source>
        <dbReference type="Proteomes" id="UP000756860"/>
    </source>
</evidence>
<evidence type="ECO:0000259" key="3">
    <source>
        <dbReference type="Pfam" id="PF13439"/>
    </source>
</evidence>
<proteinExistence type="predicted"/>